<feature type="domain" description="Cation efflux protein transmembrane" evidence="10">
    <location>
        <begin position="24"/>
        <end position="214"/>
    </location>
</feature>
<keyword evidence="7" id="KW-0406">Ion transport</keyword>
<dbReference type="PANTHER" id="PTHR11562">
    <property type="entry name" value="CATION EFFLUX PROTEIN/ ZINC TRANSPORTER"/>
    <property type="match status" value="1"/>
</dbReference>
<gene>
    <name evidence="12" type="primary">czcD_2</name>
    <name evidence="12" type="ORF">Mame_05026</name>
</gene>
<evidence type="ECO:0000259" key="11">
    <source>
        <dbReference type="Pfam" id="PF16916"/>
    </source>
</evidence>
<feature type="transmembrane region" description="Helical" evidence="9">
    <location>
        <begin position="90"/>
        <end position="112"/>
    </location>
</feature>
<feature type="transmembrane region" description="Helical" evidence="9">
    <location>
        <begin position="184"/>
        <end position="206"/>
    </location>
</feature>
<proteinExistence type="inferred from homology"/>
<evidence type="ECO:0000313" key="13">
    <source>
        <dbReference type="Proteomes" id="UP000191135"/>
    </source>
</evidence>
<reference evidence="12 13" key="1">
    <citation type="submission" date="2017-03" db="EMBL/GenBank/DDBJ databases">
        <title>Foreign affairs: Plasmid Transfer between Roseobacters and Rhizobia.</title>
        <authorList>
            <person name="Bartling P."/>
            <person name="Bunk B."/>
            <person name="Overmann J."/>
            <person name="Brinkmann H."/>
            <person name="Petersen J."/>
        </authorList>
    </citation>
    <scope>NUCLEOTIDE SEQUENCE [LARGE SCALE GENOMIC DNA]</scope>
    <source>
        <strain evidence="12 13">MACL11</strain>
        <plasmid evidence="13">Plasmid pmm259</plasmid>
    </source>
</reference>
<dbReference type="InterPro" id="IPR002524">
    <property type="entry name" value="Cation_efflux"/>
</dbReference>
<dbReference type="NCBIfam" id="TIGR01297">
    <property type="entry name" value="CDF"/>
    <property type="match status" value="1"/>
</dbReference>
<dbReference type="Proteomes" id="UP000191135">
    <property type="component" value="Plasmid pMM259"/>
</dbReference>
<dbReference type="InterPro" id="IPR058533">
    <property type="entry name" value="Cation_efflux_TM"/>
</dbReference>
<feature type="transmembrane region" description="Helical" evidence="9">
    <location>
        <begin position="21"/>
        <end position="43"/>
    </location>
</feature>
<geneLocation type="plasmid" evidence="13">
    <name>pmm259</name>
</geneLocation>
<dbReference type="InterPro" id="IPR027469">
    <property type="entry name" value="Cation_efflux_TMD_sf"/>
</dbReference>
<dbReference type="AlphaFoldDB" id="A0A1U9Z9F3"/>
<evidence type="ECO:0000256" key="4">
    <source>
        <dbReference type="ARBA" id="ARBA00022692"/>
    </source>
</evidence>
<comment type="similarity">
    <text evidence="2">Belongs to the cation diffusion facilitator (CDF) transporter (TC 2.A.4) family. SLC30A subfamily.</text>
</comment>
<evidence type="ECO:0000256" key="7">
    <source>
        <dbReference type="ARBA" id="ARBA00023065"/>
    </source>
</evidence>
<dbReference type="SUPFAM" id="SSF161111">
    <property type="entry name" value="Cation efflux protein transmembrane domain-like"/>
    <property type="match status" value="1"/>
</dbReference>
<sequence>MSSETEFHIRGHGSHMPTSGRGMVISAWLTGVYFIIELGIGLWTGSIAVLSDAFHTFSAVGGILVAVGAARLSRRPADATFSFGWYRSEILGALVNGGFLAGMAFVVIYMAAMRLNAPIDLPTGPMLLAAAGGLVTEFISLGLIWKQSRSDMNVRGALWHIIQTFVGSLLIIVTALVIRFTGFLMIDPLLGMAFGFVLLWASWGILRDAARLLMEAAPSEIDLNSVIADLEALDGVHDAHHVHAWTLTSGRNVFSAHLRVGDGVDPQAVQRRAHRLLRRDHGFFFVTLQTETECLDESGAETIDITSGHQVGHV</sequence>
<feature type="transmembrane region" description="Helical" evidence="9">
    <location>
        <begin position="157"/>
        <end position="178"/>
    </location>
</feature>
<dbReference type="Gene3D" id="1.20.1510.10">
    <property type="entry name" value="Cation efflux protein transmembrane domain"/>
    <property type="match status" value="1"/>
</dbReference>
<keyword evidence="13" id="KW-1185">Reference proteome</keyword>
<evidence type="ECO:0000256" key="3">
    <source>
        <dbReference type="ARBA" id="ARBA00022448"/>
    </source>
</evidence>
<dbReference type="eggNOG" id="COG1230">
    <property type="taxonomic scope" value="Bacteria"/>
</dbReference>
<dbReference type="InterPro" id="IPR050681">
    <property type="entry name" value="CDF/SLC30A"/>
</dbReference>
<feature type="transmembrane region" description="Helical" evidence="9">
    <location>
        <begin position="49"/>
        <end position="70"/>
    </location>
</feature>
<dbReference type="InterPro" id="IPR036837">
    <property type="entry name" value="Cation_efflux_CTD_sf"/>
</dbReference>
<name>A0A1U9Z9F3_9HYPH</name>
<evidence type="ECO:0000256" key="2">
    <source>
        <dbReference type="ARBA" id="ARBA00008873"/>
    </source>
</evidence>
<evidence type="ECO:0000256" key="9">
    <source>
        <dbReference type="SAM" id="Phobius"/>
    </source>
</evidence>
<keyword evidence="5" id="KW-0864">Zinc transport</keyword>
<comment type="subcellular location">
    <subcellularLocation>
        <location evidence="1">Membrane</location>
        <topology evidence="1">Multi-pass membrane protein</topology>
    </subcellularLocation>
</comment>
<dbReference type="GO" id="GO:0005886">
    <property type="term" value="C:plasma membrane"/>
    <property type="evidence" value="ECO:0007669"/>
    <property type="project" value="TreeGrafter"/>
</dbReference>
<evidence type="ECO:0000256" key="5">
    <source>
        <dbReference type="ARBA" id="ARBA00022906"/>
    </source>
</evidence>
<evidence type="ECO:0000259" key="10">
    <source>
        <dbReference type="Pfam" id="PF01545"/>
    </source>
</evidence>
<dbReference type="Pfam" id="PF16916">
    <property type="entry name" value="ZT_dimer"/>
    <property type="match status" value="1"/>
</dbReference>
<evidence type="ECO:0000256" key="8">
    <source>
        <dbReference type="ARBA" id="ARBA00023136"/>
    </source>
</evidence>
<keyword evidence="12" id="KW-0614">Plasmid</keyword>
<keyword evidence="6 9" id="KW-1133">Transmembrane helix</keyword>
<keyword evidence="4 9" id="KW-0812">Transmembrane</keyword>
<keyword evidence="5" id="KW-0862">Zinc</keyword>
<dbReference type="KEGG" id="mmed:Mame_05026"/>
<keyword evidence="3" id="KW-0813">Transport</keyword>
<keyword evidence="8 9" id="KW-0472">Membrane</keyword>
<dbReference type="Pfam" id="PF01545">
    <property type="entry name" value="Cation_efflux"/>
    <property type="match status" value="1"/>
</dbReference>
<dbReference type="RefSeq" id="WP_051085131.1">
    <property type="nucleotide sequence ID" value="NZ_AQWH01000016.1"/>
</dbReference>
<organism evidence="12 13">
    <name type="scientific">Martelella mediterranea DSM 17316</name>
    <dbReference type="NCBI Taxonomy" id="1122214"/>
    <lineage>
        <taxon>Bacteria</taxon>
        <taxon>Pseudomonadati</taxon>
        <taxon>Pseudomonadota</taxon>
        <taxon>Alphaproteobacteria</taxon>
        <taxon>Hyphomicrobiales</taxon>
        <taxon>Aurantimonadaceae</taxon>
        <taxon>Martelella</taxon>
    </lineage>
</organism>
<dbReference type="SUPFAM" id="SSF160240">
    <property type="entry name" value="Cation efflux protein cytoplasmic domain-like"/>
    <property type="match status" value="1"/>
</dbReference>
<dbReference type="GO" id="GO:0005385">
    <property type="term" value="F:zinc ion transmembrane transporter activity"/>
    <property type="evidence" value="ECO:0007669"/>
    <property type="project" value="TreeGrafter"/>
</dbReference>
<accession>A0A1U9Z9F3</accession>
<evidence type="ECO:0000313" key="12">
    <source>
        <dbReference type="EMBL" id="AQZ54318.1"/>
    </source>
</evidence>
<dbReference type="InterPro" id="IPR027470">
    <property type="entry name" value="Cation_efflux_CTD"/>
</dbReference>
<feature type="domain" description="Cation efflux protein cytoplasmic" evidence="11">
    <location>
        <begin position="218"/>
        <end position="292"/>
    </location>
</feature>
<feature type="transmembrane region" description="Helical" evidence="9">
    <location>
        <begin position="124"/>
        <end position="145"/>
    </location>
</feature>
<protein>
    <submittedName>
        <fullName evidence="12">Cadmium, cobalt and zinc/H(+)-K(+) antiporter</fullName>
    </submittedName>
</protein>
<evidence type="ECO:0000256" key="1">
    <source>
        <dbReference type="ARBA" id="ARBA00004141"/>
    </source>
</evidence>
<dbReference type="PANTHER" id="PTHR11562:SF17">
    <property type="entry name" value="RE54080P-RELATED"/>
    <property type="match status" value="1"/>
</dbReference>
<dbReference type="EMBL" id="CP020332">
    <property type="protein sequence ID" value="AQZ54318.1"/>
    <property type="molecule type" value="Genomic_DNA"/>
</dbReference>
<evidence type="ECO:0000256" key="6">
    <source>
        <dbReference type="ARBA" id="ARBA00022989"/>
    </source>
</evidence>